<dbReference type="SUPFAM" id="SSF55031">
    <property type="entry name" value="Bacterial exopeptidase dimerisation domain"/>
    <property type="match status" value="1"/>
</dbReference>
<dbReference type="EMBL" id="JAFBEC010000006">
    <property type="protein sequence ID" value="MBM7633362.1"/>
    <property type="molecule type" value="Genomic_DNA"/>
</dbReference>
<organism evidence="2 3">
    <name type="scientific">Geomicrobium sediminis</name>
    <dbReference type="NCBI Taxonomy" id="1347788"/>
    <lineage>
        <taxon>Bacteria</taxon>
        <taxon>Bacillati</taxon>
        <taxon>Bacillota</taxon>
        <taxon>Bacilli</taxon>
        <taxon>Bacillales</taxon>
        <taxon>Geomicrobium</taxon>
    </lineage>
</organism>
<reference evidence="2 3" key="1">
    <citation type="submission" date="2021-01" db="EMBL/GenBank/DDBJ databases">
        <title>Genomic Encyclopedia of Type Strains, Phase IV (KMG-IV): sequencing the most valuable type-strain genomes for metagenomic binning, comparative biology and taxonomic classification.</title>
        <authorList>
            <person name="Goeker M."/>
        </authorList>
    </citation>
    <scope>NUCLEOTIDE SEQUENCE [LARGE SCALE GENOMIC DNA]</scope>
    <source>
        <strain evidence="2 3">DSM 25540</strain>
    </source>
</reference>
<evidence type="ECO:0000259" key="1">
    <source>
        <dbReference type="Pfam" id="PF07687"/>
    </source>
</evidence>
<dbReference type="NCBIfam" id="TIGR01891">
    <property type="entry name" value="amidohydrolases"/>
    <property type="match status" value="1"/>
</dbReference>
<dbReference type="InterPro" id="IPR036264">
    <property type="entry name" value="Bact_exopeptidase_dim_dom"/>
</dbReference>
<proteinExistence type="predicted"/>
<dbReference type="Pfam" id="PF01546">
    <property type="entry name" value="Peptidase_M20"/>
    <property type="match status" value="1"/>
</dbReference>
<dbReference type="SUPFAM" id="SSF53187">
    <property type="entry name" value="Zn-dependent exopeptidases"/>
    <property type="match status" value="1"/>
</dbReference>
<dbReference type="Gene3D" id="3.40.630.10">
    <property type="entry name" value="Zn peptidases"/>
    <property type="match status" value="2"/>
</dbReference>
<dbReference type="InterPro" id="IPR011650">
    <property type="entry name" value="Peptidase_M20_dimer"/>
</dbReference>
<dbReference type="Pfam" id="PF07687">
    <property type="entry name" value="M20_dimer"/>
    <property type="match status" value="1"/>
</dbReference>
<feature type="domain" description="Peptidase M20 dimerisation" evidence="1">
    <location>
        <begin position="227"/>
        <end position="314"/>
    </location>
</feature>
<dbReference type="InterPro" id="IPR002933">
    <property type="entry name" value="Peptidase_M20"/>
</dbReference>
<dbReference type="PANTHER" id="PTHR30575">
    <property type="entry name" value="PEPTIDASE M20"/>
    <property type="match status" value="1"/>
</dbReference>
<dbReference type="InterPro" id="IPR052030">
    <property type="entry name" value="Peptidase_M20/M20A_hydrolases"/>
</dbReference>
<comment type="caution">
    <text evidence="2">The sequence shown here is derived from an EMBL/GenBank/DDBJ whole genome shotgun (WGS) entry which is preliminary data.</text>
</comment>
<dbReference type="Proteomes" id="UP000741863">
    <property type="component" value="Unassembled WGS sequence"/>
</dbReference>
<name>A0ABS2PDI2_9BACL</name>
<protein>
    <submittedName>
        <fullName evidence="2">Aminobenzoyl-glutamate utilization protein A</fullName>
    </submittedName>
</protein>
<accession>A0ABS2PDI2</accession>
<sequence>MERWLDELEPKLITWRRHFHKYPEVGWTEYVTTAKIVEELERLGFTLYIGKDAVDSSSRSGVPNAEQLEEAELRAKEHNVPKALIEKMSGGHTGVVARLDTGRKGPHTALRFDIDALPIFEATEDHFPKAEGFQSIHDGFMHACGHDGHTSIGLGVAHYLYSHQDELSGEFTLLFQPAEEGSRGAKAMVEKGWLSNVDHFLSGHIGISDEEVGLVAATTEGFLATTKFDITFKGKASHAGAKPEEGKNALLSAANFSQHAYAIPRHSAGDTRVNIGTLEAGSGRNVTADHAFLRGESRGETKELDRYMFAHIKQIAQASADLYGTTVEIEEVGQGTTAECDHVWIERLEEVAQKYDTINKVLPKLAIGASEDVTHMMRSVKEDGGEVTYMIFGTPLKEGHHHPQFDYEENVLRVGVLAVTGLLENLHCKD</sequence>
<dbReference type="InterPro" id="IPR017439">
    <property type="entry name" value="Amidohydrolase"/>
</dbReference>
<dbReference type="PIRSF" id="PIRSF005962">
    <property type="entry name" value="Pept_M20D_amidohydro"/>
    <property type="match status" value="1"/>
</dbReference>
<keyword evidence="3" id="KW-1185">Reference proteome</keyword>
<evidence type="ECO:0000313" key="3">
    <source>
        <dbReference type="Proteomes" id="UP000741863"/>
    </source>
</evidence>
<dbReference type="PANTHER" id="PTHR30575:SF3">
    <property type="entry name" value="PEPTIDASE M20 DIMERISATION DOMAIN-CONTAINING PROTEIN"/>
    <property type="match status" value="1"/>
</dbReference>
<gene>
    <name evidence="2" type="ORF">JOD17_002456</name>
</gene>
<dbReference type="RefSeq" id="WP_204697982.1">
    <property type="nucleotide sequence ID" value="NZ_JAFBEC010000006.1"/>
</dbReference>
<evidence type="ECO:0000313" key="2">
    <source>
        <dbReference type="EMBL" id="MBM7633362.1"/>
    </source>
</evidence>